<dbReference type="InterPro" id="IPR025204">
    <property type="entry name" value="CENP-L"/>
</dbReference>
<accession>A0A4P9XR21</accession>
<reference evidence="9" key="1">
    <citation type="journal article" date="2018" name="Nat. Microbiol.">
        <title>Leveraging single-cell genomics to expand the fungal tree of life.</title>
        <authorList>
            <person name="Ahrendt S.R."/>
            <person name="Quandt C.A."/>
            <person name="Ciobanu D."/>
            <person name="Clum A."/>
            <person name="Salamov A."/>
            <person name="Andreopoulos B."/>
            <person name="Cheng J.F."/>
            <person name="Woyke T."/>
            <person name="Pelin A."/>
            <person name="Henrissat B."/>
            <person name="Reynolds N.K."/>
            <person name="Benny G.L."/>
            <person name="Smith M.E."/>
            <person name="James T.Y."/>
            <person name="Grigoriev I.V."/>
        </authorList>
    </citation>
    <scope>NUCLEOTIDE SEQUENCE [LARGE SCALE GENOMIC DNA]</scope>
    <source>
        <strain evidence="9">RSA 1356</strain>
    </source>
</reference>
<dbReference type="OrthoDB" id="8864979at2759"/>
<evidence type="ECO:0000313" key="8">
    <source>
        <dbReference type="EMBL" id="RKP08505.1"/>
    </source>
</evidence>
<gene>
    <name evidence="8" type="ORF">THASP1DRAFT_23514</name>
</gene>
<dbReference type="GO" id="GO:0000775">
    <property type="term" value="C:chromosome, centromeric region"/>
    <property type="evidence" value="ECO:0007669"/>
    <property type="project" value="UniProtKB-SubCell"/>
</dbReference>
<dbReference type="Proteomes" id="UP000271241">
    <property type="component" value="Unassembled WGS sequence"/>
</dbReference>
<evidence type="ECO:0000256" key="1">
    <source>
        <dbReference type="ARBA" id="ARBA00004123"/>
    </source>
</evidence>
<protein>
    <submittedName>
        <fullName evidence="8">Kinetochore complex Sim4 subunit Fta1-domain-containing protein</fullName>
    </submittedName>
</protein>
<comment type="similarity">
    <text evidence="3">Belongs to the CENP-L/IML3 family.</text>
</comment>
<keyword evidence="9" id="KW-1185">Reference proteome</keyword>
<feature type="region of interest" description="Disordered" evidence="7">
    <location>
        <begin position="1"/>
        <end position="76"/>
    </location>
</feature>
<evidence type="ECO:0000256" key="2">
    <source>
        <dbReference type="ARBA" id="ARBA00004584"/>
    </source>
</evidence>
<proteinExistence type="inferred from homology"/>
<name>A0A4P9XR21_9FUNG</name>
<evidence type="ECO:0000256" key="4">
    <source>
        <dbReference type="ARBA" id="ARBA00022454"/>
    </source>
</evidence>
<keyword evidence="6" id="KW-0137">Centromere</keyword>
<sequence>MDRWLRRGPPQPGEPANPFLVLDDSDDSETYTPLDEQGYGGDYDDDDDDDDDDPMVYAIDDDGDYDDYDEDESSDTHAEFFLRPELYRQEPNEPQVMGAADEDAPLEFAPVASLVGSSSSDPVDFSSWRDRAQHILPFLRSKTWRTYWCSQMLPFDQDKESEYSDELYRTLDALILKKQRTPGQTGQGPDQAIVLDDEEQPPHEEAQHMNQLLGNIEQCAIYQAGANEWLPDYRQGISRAIIIWIPMATRRLLTSDANQLYPLVLANGPPTVVDAAMTWWQRYFDCRISPRPWKSWELSSLVDRWADIIVRYNPVLPEQRPLELALQPPPQVTGINTITLTLPIKQLQTLWKRQYEMQLLTIRKAIRKDKSDESIEKMFTYDVVPVLSEHIRRHYHIVLSAFTLAHIGIGAARVDVCGRIKIPSAPLDGILLYTIDAMTRMAAIERM</sequence>
<evidence type="ECO:0000256" key="5">
    <source>
        <dbReference type="ARBA" id="ARBA00023242"/>
    </source>
</evidence>
<evidence type="ECO:0000313" key="9">
    <source>
        <dbReference type="Proteomes" id="UP000271241"/>
    </source>
</evidence>
<evidence type="ECO:0000256" key="3">
    <source>
        <dbReference type="ARBA" id="ARBA00011060"/>
    </source>
</evidence>
<dbReference type="PANTHER" id="PTHR31740:SF2">
    <property type="entry name" value="CENTROMERE PROTEIN L"/>
    <property type="match status" value="1"/>
</dbReference>
<feature type="compositionally biased region" description="Acidic residues" evidence="7">
    <location>
        <begin position="42"/>
        <end position="73"/>
    </location>
</feature>
<dbReference type="EMBL" id="KZ992596">
    <property type="protein sequence ID" value="RKP08505.1"/>
    <property type="molecule type" value="Genomic_DNA"/>
</dbReference>
<keyword evidence="5" id="KW-0539">Nucleus</keyword>
<dbReference type="PANTHER" id="PTHR31740">
    <property type="entry name" value="CENTROMERE PROTEIN L"/>
    <property type="match status" value="1"/>
</dbReference>
<comment type="subcellular location">
    <subcellularLocation>
        <location evidence="2">Chromosome</location>
        <location evidence="2">Centromere</location>
    </subcellularLocation>
    <subcellularLocation>
        <location evidence="1">Nucleus</location>
    </subcellularLocation>
</comment>
<evidence type="ECO:0000256" key="7">
    <source>
        <dbReference type="SAM" id="MobiDB-lite"/>
    </source>
</evidence>
<dbReference type="GO" id="GO:0005634">
    <property type="term" value="C:nucleus"/>
    <property type="evidence" value="ECO:0007669"/>
    <property type="project" value="UniProtKB-SubCell"/>
</dbReference>
<dbReference type="AlphaFoldDB" id="A0A4P9XR21"/>
<keyword evidence="4" id="KW-0158">Chromosome</keyword>
<evidence type="ECO:0000256" key="6">
    <source>
        <dbReference type="ARBA" id="ARBA00023328"/>
    </source>
</evidence>
<organism evidence="8 9">
    <name type="scientific">Thamnocephalis sphaerospora</name>
    <dbReference type="NCBI Taxonomy" id="78915"/>
    <lineage>
        <taxon>Eukaryota</taxon>
        <taxon>Fungi</taxon>
        <taxon>Fungi incertae sedis</taxon>
        <taxon>Zoopagomycota</taxon>
        <taxon>Zoopagomycotina</taxon>
        <taxon>Zoopagomycetes</taxon>
        <taxon>Zoopagales</taxon>
        <taxon>Sigmoideomycetaceae</taxon>
        <taxon>Thamnocephalis</taxon>
    </lineage>
</organism>
<dbReference type="Pfam" id="PF13092">
    <property type="entry name" value="CENP-L"/>
    <property type="match status" value="1"/>
</dbReference>